<reference evidence="2" key="1">
    <citation type="submission" date="2021-02" db="EMBL/GenBank/DDBJ databases">
        <authorList>
            <person name="Nowell W R."/>
        </authorList>
    </citation>
    <scope>NUCLEOTIDE SEQUENCE</scope>
</reference>
<dbReference type="EMBL" id="CAJOBA010053120">
    <property type="protein sequence ID" value="CAF4261829.1"/>
    <property type="molecule type" value="Genomic_DNA"/>
</dbReference>
<evidence type="ECO:0000313" key="5">
    <source>
        <dbReference type="Proteomes" id="UP000663829"/>
    </source>
</evidence>
<dbReference type="SUPFAM" id="SSF49899">
    <property type="entry name" value="Concanavalin A-like lectins/glucanases"/>
    <property type="match status" value="1"/>
</dbReference>
<dbReference type="Proteomes" id="UP000663829">
    <property type="component" value="Unassembled WGS sequence"/>
</dbReference>
<dbReference type="Gene3D" id="2.60.120.200">
    <property type="match status" value="1"/>
</dbReference>
<evidence type="ECO:0000313" key="4">
    <source>
        <dbReference type="EMBL" id="CAF4432483.1"/>
    </source>
</evidence>
<comment type="caution">
    <text evidence="2">The sequence shown here is derived from an EMBL/GenBank/DDBJ whole genome shotgun (WGS) entry which is preliminary data.</text>
</comment>
<evidence type="ECO:0000313" key="2">
    <source>
        <dbReference type="EMBL" id="CAF1569459.1"/>
    </source>
</evidence>
<dbReference type="Proteomes" id="UP000681722">
    <property type="component" value="Unassembled WGS sequence"/>
</dbReference>
<dbReference type="AlphaFoldDB" id="A0A815YDU9"/>
<gene>
    <name evidence="2" type="ORF">GPM918_LOCUS40299</name>
    <name evidence="1" type="ORF">OVA965_LOCUS35604</name>
    <name evidence="4" type="ORF">SRO942_LOCUS41236</name>
    <name evidence="3" type="ORF">TMI583_LOCUS36578</name>
</gene>
<evidence type="ECO:0000313" key="1">
    <source>
        <dbReference type="EMBL" id="CAF1469670.1"/>
    </source>
</evidence>
<dbReference type="EMBL" id="CAJNOQ010029572">
    <property type="protein sequence ID" value="CAF1569459.1"/>
    <property type="molecule type" value="Genomic_DNA"/>
</dbReference>
<organism evidence="2 5">
    <name type="scientific">Didymodactylos carnosus</name>
    <dbReference type="NCBI Taxonomy" id="1234261"/>
    <lineage>
        <taxon>Eukaryota</taxon>
        <taxon>Metazoa</taxon>
        <taxon>Spiralia</taxon>
        <taxon>Gnathifera</taxon>
        <taxon>Rotifera</taxon>
        <taxon>Eurotatoria</taxon>
        <taxon>Bdelloidea</taxon>
        <taxon>Philodinida</taxon>
        <taxon>Philodinidae</taxon>
        <taxon>Didymodactylos</taxon>
    </lineage>
</organism>
<dbReference type="Pfam" id="PF13385">
    <property type="entry name" value="Laminin_G_3"/>
    <property type="match status" value="1"/>
</dbReference>
<evidence type="ECO:0000313" key="3">
    <source>
        <dbReference type="EMBL" id="CAF4261829.1"/>
    </source>
</evidence>
<keyword evidence="5" id="KW-1185">Reference proteome</keyword>
<sequence length="236" mass="27546">MSGNHQHRLLQPPSLDFSSYNRNEHLKLEDHPIPPALSTPSSYILLKDHRDDPFQGHSPPSMPFYKTYSLSFWAYLPNDDVRLRIDLHSMTSKKRLMFQIWSKCCYSYPGNRDSYDRNQFHAKPGTSLPEHQTWFHVLCEYDESTYVGSLYINGQKVEWEDEGRRTIVAEEYHKVRDPSVHLFCLGNAVIRLADVRMLPFLLIREEIDAINEGKCSFDQIQVESLIKDKVLSTPQT</sequence>
<dbReference type="InterPro" id="IPR013320">
    <property type="entry name" value="ConA-like_dom_sf"/>
</dbReference>
<dbReference type="Proteomes" id="UP000677228">
    <property type="component" value="Unassembled WGS sequence"/>
</dbReference>
<accession>A0A815YDU9</accession>
<proteinExistence type="predicted"/>
<protein>
    <submittedName>
        <fullName evidence="2">Uncharacterized protein</fullName>
    </submittedName>
</protein>
<dbReference type="EMBL" id="CAJOBC010095400">
    <property type="protein sequence ID" value="CAF4432483.1"/>
    <property type="molecule type" value="Genomic_DNA"/>
</dbReference>
<name>A0A815YDU9_9BILA</name>
<dbReference type="EMBL" id="CAJNOK010031229">
    <property type="protein sequence ID" value="CAF1469670.1"/>
    <property type="molecule type" value="Genomic_DNA"/>
</dbReference>
<dbReference type="Proteomes" id="UP000682733">
    <property type="component" value="Unassembled WGS sequence"/>
</dbReference>